<dbReference type="EMBL" id="CP031222">
    <property type="protein sequence ID" value="AXI03522.1"/>
    <property type="molecule type" value="Genomic_DNA"/>
</dbReference>
<dbReference type="InterPro" id="IPR015947">
    <property type="entry name" value="PUA-like_sf"/>
</dbReference>
<dbReference type="Pfam" id="PF01878">
    <property type="entry name" value="EVE"/>
    <property type="match status" value="1"/>
</dbReference>
<dbReference type="Proteomes" id="UP000253940">
    <property type="component" value="Chromosome"/>
</dbReference>
<proteinExistence type="predicted"/>
<dbReference type="PANTHER" id="PTHR14087:SF7">
    <property type="entry name" value="THYMOCYTE NUCLEAR PROTEIN 1"/>
    <property type="match status" value="1"/>
</dbReference>
<dbReference type="CDD" id="cd21133">
    <property type="entry name" value="EVE"/>
    <property type="match status" value="1"/>
</dbReference>
<dbReference type="InterPro" id="IPR002740">
    <property type="entry name" value="EVE_domain"/>
</dbReference>
<dbReference type="RefSeq" id="WP_114899630.1">
    <property type="nucleotide sequence ID" value="NZ_CP031222.1"/>
</dbReference>
<dbReference type="PANTHER" id="PTHR14087">
    <property type="entry name" value="THYMOCYTE NUCLEAR PROTEIN 1"/>
    <property type="match status" value="1"/>
</dbReference>
<dbReference type="InterPro" id="IPR052181">
    <property type="entry name" value="5hmC_binding"/>
</dbReference>
<evidence type="ECO:0000313" key="2">
    <source>
        <dbReference type="EMBL" id="AXI03522.1"/>
    </source>
</evidence>
<dbReference type="Gene3D" id="3.10.590.10">
    <property type="entry name" value="ph1033 like domains"/>
    <property type="match status" value="1"/>
</dbReference>
<feature type="domain" description="EVE" evidence="1">
    <location>
        <begin position="2"/>
        <end position="147"/>
    </location>
</feature>
<dbReference type="InterPro" id="IPR047197">
    <property type="entry name" value="THYN1-like_EVE"/>
</dbReference>
<keyword evidence="3" id="KW-1185">Reference proteome</keyword>
<reference evidence="2 3" key="1">
    <citation type="submission" date="2018-07" db="EMBL/GenBank/DDBJ databases">
        <title>Genome sequencing of Moraxellaceae gen. HYN0046.</title>
        <authorList>
            <person name="Kim M."/>
            <person name="Yi H."/>
        </authorList>
    </citation>
    <scope>NUCLEOTIDE SEQUENCE [LARGE SCALE GENOMIC DNA]</scope>
    <source>
        <strain evidence="2 3">HYN0046</strain>
    </source>
</reference>
<name>A0A345P8B3_9GAMM</name>
<dbReference type="AlphaFoldDB" id="A0A345P8B3"/>
<evidence type="ECO:0000259" key="1">
    <source>
        <dbReference type="Pfam" id="PF01878"/>
    </source>
</evidence>
<dbReference type="SUPFAM" id="SSF88697">
    <property type="entry name" value="PUA domain-like"/>
    <property type="match status" value="1"/>
</dbReference>
<dbReference type="KEGG" id="mbah:HYN46_12140"/>
<gene>
    <name evidence="2" type="ORF">HYN46_12140</name>
</gene>
<accession>A0A345P8B3</accession>
<sequence length="152" mass="17557">MAYWLMKSEPETFGIEHLKARGTALWDGVRNYQARNFLRQMAVGDEALFYHSNTKVPGIVGQMTISRAGYPDPTQFDPHHKYYDPKSTLDNPRWTGVDVKFGEIWSKQLPLEQLRLMPELESLALVRRGNRLSLMPVSPAEWQAIMKKHQSL</sequence>
<evidence type="ECO:0000313" key="3">
    <source>
        <dbReference type="Proteomes" id="UP000253940"/>
    </source>
</evidence>
<organism evidence="2 3">
    <name type="scientific">Aquirhabdus parva</name>
    <dbReference type="NCBI Taxonomy" id="2283318"/>
    <lineage>
        <taxon>Bacteria</taxon>
        <taxon>Pseudomonadati</taxon>
        <taxon>Pseudomonadota</taxon>
        <taxon>Gammaproteobacteria</taxon>
        <taxon>Moraxellales</taxon>
        <taxon>Moraxellaceae</taxon>
        <taxon>Aquirhabdus</taxon>
    </lineage>
</organism>
<protein>
    <submittedName>
        <fullName evidence="2">EVE domain-containing protein</fullName>
    </submittedName>
</protein>
<dbReference type="OrthoDB" id="9791347at2"/>